<keyword evidence="3" id="KW-1185">Reference proteome</keyword>
<dbReference type="AlphaFoldDB" id="A0A494VWP8"/>
<evidence type="ECO:0000313" key="2">
    <source>
        <dbReference type="EMBL" id="BBD96834.1"/>
    </source>
</evidence>
<reference evidence="2 3" key="1">
    <citation type="submission" date="2018-05" db="EMBL/GenBank/DDBJ databases">
        <title>Complete Genome Sequence of the Nonylphenol-Degrading Bacterium Sphingobium amiense DSM 16289T.</title>
        <authorList>
            <person name="Ootsuka M."/>
            <person name="Nishizawa T."/>
            <person name="Ohta H."/>
        </authorList>
    </citation>
    <scope>NUCLEOTIDE SEQUENCE [LARGE SCALE GENOMIC DNA]</scope>
    <source>
        <strain evidence="2 3">DSM 16289</strain>
    </source>
</reference>
<dbReference type="NCBIfam" id="TIGR04433">
    <property type="entry name" value="UrcA_uranyl"/>
    <property type="match status" value="1"/>
</dbReference>
<dbReference type="EMBL" id="AP018664">
    <property type="protein sequence ID" value="BBD96834.1"/>
    <property type="molecule type" value="Genomic_DNA"/>
</dbReference>
<proteinExistence type="predicted"/>
<dbReference type="RefSeq" id="WP_066698267.1">
    <property type="nucleotide sequence ID" value="NZ_AP018664.1"/>
</dbReference>
<feature type="chain" id="PRO_5019755505" evidence="1">
    <location>
        <begin position="20"/>
        <end position="118"/>
    </location>
</feature>
<gene>
    <name evidence="2" type="ORF">SAMIE_1003350</name>
</gene>
<dbReference type="Proteomes" id="UP000279959">
    <property type="component" value="Chromosome"/>
</dbReference>
<evidence type="ECO:0000313" key="3">
    <source>
        <dbReference type="Proteomes" id="UP000279959"/>
    </source>
</evidence>
<sequence length="118" mass="12431">MKKIIAGIFAATIASSAFAASSEPQGVTREVHFGGLNLANAEGEAMLNERITRAVRQICGQRVFAPLQDAMAQRECYRKVFASARPQVELAVAKARSGNRYAGDPAVIAIAPTGGKGL</sequence>
<accession>A0A494VWP8</accession>
<keyword evidence="1" id="KW-0732">Signal</keyword>
<dbReference type="KEGG" id="sami:SAMIE_1003350"/>
<name>A0A494VWP8_9SPHN</name>
<feature type="signal peptide" evidence="1">
    <location>
        <begin position="1"/>
        <end position="19"/>
    </location>
</feature>
<evidence type="ECO:0000256" key="1">
    <source>
        <dbReference type="SAM" id="SignalP"/>
    </source>
</evidence>
<dbReference type="InterPro" id="IPR030972">
    <property type="entry name" value="UrcA_uranyl"/>
</dbReference>
<organism evidence="2 3">
    <name type="scientific">Sphingobium amiense</name>
    <dbReference type="NCBI Taxonomy" id="135719"/>
    <lineage>
        <taxon>Bacteria</taxon>
        <taxon>Pseudomonadati</taxon>
        <taxon>Pseudomonadota</taxon>
        <taxon>Alphaproteobacteria</taxon>
        <taxon>Sphingomonadales</taxon>
        <taxon>Sphingomonadaceae</taxon>
        <taxon>Sphingobium</taxon>
    </lineage>
</organism>
<protein>
    <submittedName>
        <fullName evidence="2">UrcA family protein</fullName>
    </submittedName>
</protein>